<feature type="domain" description="Rhodanese" evidence="1">
    <location>
        <begin position="36"/>
        <end position="141"/>
    </location>
</feature>
<reference evidence="2 3" key="1">
    <citation type="journal article" date="2018" name="Int. J. Syst. Evol. Microbiol.">
        <title>Parvibium lacunae gen. nov., sp. nov., a new member of the family Alcaligenaceae isolated from a freshwater pond.</title>
        <authorList>
            <person name="Chen W.M."/>
            <person name="Xie P.B."/>
            <person name="Hsu M.Y."/>
            <person name="Sheu S.Y."/>
        </authorList>
    </citation>
    <scope>NUCLEOTIDE SEQUENCE [LARGE SCALE GENOMIC DNA]</scope>
    <source>
        <strain evidence="2 3">KMB9</strain>
    </source>
</reference>
<sequence length="155" mass="17029">MNPQTIQAKAQERAISSQLPYAGAITPEEAAAWLAQDPHVILVDVRTRAEWQWVGQPQITAAQYRQIEWNLASTGSRNPHFQEELTTAVPPTNAMPTLLFLCRSGARSHAAAELAQRLGYPSHNILSGFEGDKNTLGQRKSVNGWCAAGLPWIQS</sequence>
<dbReference type="SUPFAM" id="SSF52821">
    <property type="entry name" value="Rhodanese/Cell cycle control phosphatase"/>
    <property type="match status" value="1"/>
</dbReference>
<dbReference type="InterPro" id="IPR036873">
    <property type="entry name" value="Rhodanese-like_dom_sf"/>
</dbReference>
<protein>
    <submittedName>
        <fullName evidence="2">Rhodanese-like domain-containing protein</fullName>
    </submittedName>
</protein>
<proteinExistence type="predicted"/>
<name>A0A368L7Q2_9BURK</name>
<evidence type="ECO:0000259" key="1">
    <source>
        <dbReference type="PROSITE" id="PS50206"/>
    </source>
</evidence>
<dbReference type="AlphaFoldDB" id="A0A368L7Q2"/>
<accession>A0A368L7Q2</accession>
<dbReference type="Proteomes" id="UP000252357">
    <property type="component" value="Unassembled WGS sequence"/>
</dbReference>
<dbReference type="EMBL" id="QPGB01000001">
    <property type="protein sequence ID" value="RCS59695.1"/>
    <property type="molecule type" value="Genomic_DNA"/>
</dbReference>
<keyword evidence="3" id="KW-1185">Reference proteome</keyword>
<dbReference type="PROSITE" id="PS50206">
    <property type="entry name" value="RHODANESE_3"/>
    <property type="match status" value="1"/>
</dbReference>
<comment type="caution">
    <text evidence="2">The sequence shown here is derived from an EMBL/GenBank/DDBJ whole genome shotgun (WGS) entry which is preliminary data.</text>
</comment>
<evidence type="ECO:0000313" key="3">
    <source>
        <dbReference type="Proteomes" id="UP000252357"/>
    </source>
</evidence>
<dbReference type="InterPro" id="IPR001763">
    <property type="entry name" value="Rhodanese-like_dom"/>
</dbReference>
<dbReference type="OrthoDB" id="9789585at2"/>
<organism evidence="2 3">
    <name type="scientific">Parvibium lacunae</name>
    <dbReference type="NCBI Taxonomy" id="1888893"/>
    <lineage>
        <taxon>Bacteria</taxon>
        <taxon>Pseudomonadati</taxon>
        <taxon>Pseudomonadota</taxon>
        <taxon>Betaproteobacteria</taxon>
        <taxon>Burkholderiales</taxon>
        <taxon>Alcaligenaceae</taxon>
        <taxon>Parvibium</taxon>
    </lineage>
</organism>
<dbReference type="Gene3D" id="3.40.250.10">
    <property type="entry name" value="Rhodanese-like domain"/>
    <property type="match status" value="1"/>
</dbReference>
<dbReference type="RefSeq" id="WP_114401842.1">
    <property type="nucleotide sequence ID" value="NZ_QPGB01000001.1"/>
</dbReference>
<gene>
    <name evidence="2" type="ORF">DU000_03030</name>
</gene>
<evidence type="ECO:0000313" key="2">
    <source>
        <dbReference type="EMBL" id="RCS59695.1"/>
    </source>
</evidence>
<dbReference type="Pfam" id="PF00581">
    <property type="entry name" value="Rhodanese"/>
    <property type="match status" value="1"/>
</dbReference>